<dbReference type="OrthoDB" id="6554712at2"/>
<comment type="similarity">
    <text evidence="2 9">Belongs to the fimbrial export usher family.</text>
</comment>
<dbReference type="Pfam" id="PF00577">
    <property type="entry name" value="Usher"/>
    <property type="match status" value="1"/>
</dbReference>
<evidence type="ECO:0000256" key="3">
    <source>
        <dbReference type="ARBA" id="ARBA00022448"/>
    </source>
</evidence>
<dbReference type="InterPro" id="IPR042186">
    <property type="entry name" value="FimD_plug_dom"/>
</dbReference>
<sequence length="841" mass="92945">MTPYYVRSFSTRPHILGLIISCIISGAAFPANSQDFNFNVDVLDVNDRKNIDLNQFSRAGFVMPGDYIMSVNINKQQLREQPVSFYAPDNDPKGSDACITPELVEQIGLKPQMKEKLSWWHNGECLVADSLKGTVVKSDLSASTVYLSIPQAYLEYTSDDWDPPSRWDNGIPGLLFDYNVNAQGQRQSKSGDKSYNVSGNGTVGANFDVWRFRADWQSRYNHQSGNESSNKVTWDWSRYYAYRAIARLGAKLTLGENYLNSDIFDSFRFTGVTLATDDGMLPPNLRGYAPEVTGVAKTNAKVIISQQGRVLQQTQVASGPFRIQDINDAVTGKLDVRVEEQDGSVQEFSINTANIPYLTRPGTIRYKIASGRPTDWRHHASGPMFGSGEFSWGINNGWSLYGGGVSDGRYNALALGIGRDLLFLGALSFDATQSRTKLPHSDETYSGGSYRLSYSKRFDDYDNQVTFAGYRFSQKNYMSMSEYLDARITGVRTQNSKEMYTISFNQQFREAGLSAYLNYNHQTYWDRPDNDRYDVTVASYFDLGRLKNLSLSLTAFRNKYNGHTDDGMYLSLSLPIGSDASLSYNGSWGRSDSTNKASYYKRVDEHNNYQVSSGLSHSKALASGYYSHEGNIAQVDANATYQEGEYSSVGLSVQGGATATLKGAALHRTSIIGGTRILLDTDGVADVPVSGYGSTTASNRFGKVVLADVSNYYRNKLSIDLNKLPENAEAIRSVTQATLTEGAIGYRKFEVISGKKAMAVLRLADGSTPPFGATVRNSKNQSVGIVNDGGSVYLSGIKAGETMKVFWDGKEQCELPLPKNLLISEETNLLLPCHLVAVNKK</sequence>
<dbReference type="Gene3D" id="2.60.40.3110">
    <property type="match status" value="1"/>
</dbReference>
<dbReference type="Proteomes" id="UP000239181">
    <property type="component" value="Unassembled WGS sequence"/>
</dbReference>
<dbReference type="Gene3D" id="2.60.40.2070">
    <property type="match status" value="1"/>
</dbReference>
<dbReference type="InterPro" id="IPR025949">
    <property type="entry name" value="PapC-like_C"/>
</dbReference>
<dbReference type="Pfam" id="PF13954">
    <property type="entry name" value="PapC_N"/>
    <property type="match status" value="1"/>
</dbReference>
<evidence type="ECO:0000256" key="10">
    <source>
        <dbReference type="SAM" id="SignalP"/>
    </source>
</evidence>
<dbReference type="AlphaFoldDB" id="A0A2S9I9W0"/>
<keyword evidence="3 9" id="KW-0813">Transport</keyword>
<evidence type="ECO:0000256" key="4">
    <source>
        <dbReference type="ARBA" id="ARBA00022452"/>
    </source>
</evidence>
<proteinExistence type="inferred from homology"/>
<evidence type="ECO:0000256" key="5">
    <source>
        <dbReference type="ARBA" id="ARBA00022692"/>
    </source>
</evidence>
<keyword evidence="14" id="KW-1185">Reference proteome</keyword>
<evidence type="ECO:0000259" key="12">
    <source>
        <dbReference type="Pfam" id="PF13954"/>
    </source>
</evidence>
<dbReference type="Gene3D" id="2.60.40.2610">
    <property type="entry name" value="Outer membrane usher protein FimD, plug domain"/>
    <property type="match status" value="1"/>
</dbReference>
<evidence type="ECO:0000256" key="9">
    <source>
        <dbReference type="RuleBase" id="RU003884"/>
    </source>
</evidence>
<gene>
    <name evidence="13" type="ORF">CQW29_15560</name>
</gene>
<dbReference type="NCBIfam" id="NF011812">
    <property type="entry name" value="PRK15284.1"/>
    <property type="match status" value="1"/>
</dbReference>
<dbReference type="Gene3D" id="3.10.20.410">
    <property type="match status" value="1"/>
</dbReference>
<evidence type="ECO:0000313" key="14">
    <source>
        <dbReference type="Proteomes" id="UP000239181"/>
    </source>
</evidence>
<keyword evidence="7 9" id="KW-0472">Membrane</keyword>
<keyword evidence="6 10" id="KW-0732">Signal</keyword>
<dbReference type="PROSITE" id="PS01151">
    <property type="entry name" value="FIMBRIAL_USHER"/>
    <property type="match status" value="1"/>
</dbReference>
<feature type="chain" id="PRO_5015733951" evidence="10">
    <location>
        <begin position="34"/>
        <end position="841"/>
    </location>
</feature>
<dbReference type="InterPro" id="IPR037224">
    <property type="entry name" value="PapC_N_sf"/>
</dbReference>
<evidence type="ECO:0000256" key="6">
    <source>
        <dbReference type="ARBA" id="ARBA00022729"/>
    </source>
</evidence>
<organism evidence="13 14">
    <name type="scientific">Pantoea coffeiphila</name>
    <dbReference type="NCBI Taxonomy" id="1465635"/>
    <lineage>
        <taxon>Bacteria</taxon>
        <taxon>Pseudomonadati</taxon>
        <taxon>Pseudomonadota</taxon>
        <taxon>Gammaproteobacteria</taxon>
        <taxon>Enterobacterales</taxon>
        <taxon>Erwiniaceae</taxon>
        <taxon>Pantoea</taxon>
    </lineage>
</organism>
<evidence type="ECO:0000256" key="2">
    <source>
        <dbReference type="ARBA" id="ARBA00008064"/>
    </source>
</evidence>
<protein>
    <submittedName>
        <fullName evidence="13">PapC/FimD family outer membrane usher protein</fullName>
    </submittedName>
</protein>
<dbReference type="SUPFAM" id="SSF141729">
    <property type="entry name" value="FimD N-terminal domain-like"/>
    <property type="match status" value="1"/>
</dbReference>
<dbReference type="RefSeq" id="WP_105593647.1">
    <property type="nucleotide sequence ID" value="NZ_PDET01000010.1"/>
</dbReference>
<dbReference type="InterPro" id="IPR018030">
    <property type="entry name" value="Fimbrial_membr_usher_CS"/>
</dbReference>
<keyword evidence="4" id="KW-1134">Transmembrane beta strand</keyword>
<dbReference type="InterPro" id="IPR025885">
    <property type="entry name" value="PapC_N"/>
</dbReference>
<feature type="signal peptide" evidence="10">
    <location>
        <begin position="1"/>
        <end position="33"/>
    </location>
</feature>
<evidence type="ECO:0000256" key="8">
    <source>
        <dbReference type="ARBA" id="ARBA00023237"/>
    </source>
</evidence>
<accession>A0A2S9I9W0</accession>
<feature type="domain" description="PapC N-terminal" evidence="12">
    <location>
        <begin position="37"/>
        <end position="182"/>
    </location>
</feature>
<keyword evidence="5 9" id="KW-0812">Transmembrane</keyword>
<name>A0A2S9I9W0_9GAMM</name>
<reference evidence="13 14" key="1">
    <citation type="submission" date="2017-10" db="EMBL/GenBank/DDBJ databases">
        <title>Draft genome of two endophytic bacteria isolated from 'guarana' Paullinia cupana (Mart.) Ducke.</title>
        <authorList>
            <person name="Siqueira K.A."/>
            <person name="Liotti R.G."/>
            <person name="Mendes T.A."/>
            <person name="Soares M.A."/>
        </authorList>
    </citation>
    <scope>NUCLEOTIDE SEQUENCE [LARGE SCALE GENOMIC DNA]</scope>
    <source>
        <strain evidence="13 14">342</strain>
    </source>
</reference>
<keyword evidence="8 9" id="KW-0998">Cell outer membrane</keyword>
<dbReference type="PANTHER" id="PTHR30451">
    <property type="entry name" value="OUTER MEMBRANE USHER PROTEIN"/>
    <property type="match status" value="1"/>
</dbReference>
<dbReference type="InterPro" id="IPR043142">
    <property type="entry name" value="PapC-like_C_sf"/>
</dbReference>
<feature type="domain" description="PapC-like C-terminal" evidence="11">
    <location>
        <begin position="761"/>
        <end position="815"/>
    </location>
</feature>
<comment type="caution">
    <text evidence="13">The sequence shown here is derived from an EMBL/GenBank/DDBJ whole genome shotgun (WGS) entry which is preliminary data.</text>
</comment>
<evidence type="ECO:0000259" key="11">
    <source>
        <dbReference type="Pfam" id="PF13953"/>
    </source>
</evidence>
<dbReference type="GO" id="GO:0009279">
    <property type="term" value="C:cell outer membrane"/>
    <property type="evidence" value="ECO:0007669"/>
    <property type="project" value="UniProtKB-SubCell"/>
</dbReference>
<keyword evidence="9" id="KW-1029">Fimbrium biogenesis</keyword>
<dbReference type="Pfam" id="PF13953">
    <property type="entry name" value="PapC_C"/>
    <property type="match status" value="1"/>
</dbReference>
<evidence type="ECO:0000313" key="13">
    <source>
        <dbReference type="EMBL" id="PRD14583.1"/>
    </source>
</evidence>
<dbReference type="GO" id="GO:0009297">
    <property type="term" value="P:pilus assembly"/>
    <property type="evidence" value="ECO:0007669"/>
    <property type="project" value="InterPro"/>
</dbReference>
<evidence type="ECO:0000256" key="7">
    <source>
        <dbReference type="ARBA" id="ARBA00023136"/>
    </source>
</evidence>
<comment type="subcellular location">
    <subcellularLocation>
        <location evidence="1 9">Cell outer membrane</location>
        <topology evidence="1 9">Multi-pass membrane protein</topology>
    </subcellularLocation>
</comment>
<dbReference type="PANTHER" id="PTHR30451:SF10">
    <property type="entry name" value="OUTER MEMBRANE USHER PROTEIN YFCU-RELATED"/>
    <property type="match status" value="1"/>
</dbReference>
<dbReference type="GO" id="GO:0015473">
    <property type="term" value="F:fimbrial usher porin activity"/>
    <property type="evidence" value="ECO:0007669"/>
    <property type="project" value="InterPro"/>
</dbReference>
<dbReference type="InterPro" id="IPR000015">
    <property type="entry name" value="Fimb_usher"/>
</dbReference>
<evidence type="ECO:0000256" key="1">
    <source>
        <dbReference type="ARBA" id="ARBA00004571"/>
    </source>
</evidence>
<dbReference type="EMBL" id="PDET01000010">
    <property type="protein sequence ID" value="PRD14583.1"/>
    <property type="molecule type" value="Genomic_DNA"/>
</dbReference>